<evidence type="ECO:0008006" key="3">
    <source>
        <dbReference type="Google" id="ProtNLM"/>
    </source>
</evidence>
<gene>
    <name evidence="1" type="ORF">RS84_00227</name>
</gene>
<dbReference type="RefSeq" id="WP_045255906.1">
    <property type="nucleotide sequence ID" value="NZ_JYJB01000003.1"/>
</dbReference>
<evidence type="ECO:0000313" key="1">
    <source>
        <dbReference type="EMBL" id="KJL49514.1"/>
    </source>
</evidence>
<protein>
    <recommendedName>
        <fullName evidence="3">HNH endonuclease</fullName>
    </recommendedName>
</protein>
<reference evidence="1 2" key="1">
    <citation type="submission" date="2015-02" db="EMBL/GenBank/DDBJ databases">
        <title>Draft genome sequences of ten Microbacterium spp. with emphasis on heavy metal contaminated environments.</title>
        <authorList>
            <person name="Corretto E."/>
        </authorList>
    </citation>
    <scope>NUCLEOTIDE SEQUENCE [LARGE SCALE GENOMIC DNA]</scope>
    <source>
        <strain evidence="1 2">SA35</strain>
    </source>
</reference>
<dbReference type="AlphaFoldDB" id="A0A0M2HYL1"/>
<name>A0A0M2HYL1_9MICO</name>
<proteinExistence type="predicted"/>
<sequence>MTGPTETTRRGVYLRDGYRCAACAAVEGLSFQHRRAVGMGGSKLVPSPVDGLTLCLVCNEACERELQDRALAYGWKVRKWVTSPDRVPVYFPHEFSWYRFEGMLRVRISSAVAMEMGCAVYGDEWMKWRAHALFGGMR</sequence>
<keyword evidence="2" id="KW-1185">Reference proteome</keyword>
<organism evidence="1 2">
    <name type="scientific">Microbacterium hydrocarbonoxydans</name>
    <dbReference type="NCBI Taxonomy" id="273678"/>
    <lineage>
        <taxon>Bacteria</taxon>
        <taxon>Bacillati</taxon>
        <taxon>Actinomycetota</taxon>
        <taxon>Actinomycetes</taxon>
        <taxon>Micrococcales</taxon>
        <taxon>Microbacteriaceae</taxon>
        <taxon>Microbacterium</taxon>
    </lineage>
</organism>
<dbReference type="PATRIC" id="fig|273678.4.peg.219"/>
<dbReference type="Proteomes" id="UP000033900">
    <property type="component" value="Unassembled WGS sequence"/>
</dbReference>
<evidence type="ECO:0000313" key="2">
    <source>
        <dbReference type="Proteomes" id="UP000033900"/>
    </source>
</evidence>
<dbReference type="OrthoDB" id="5124189at2"/>
<dbReference type="STRING" id="273678.RS84_00227"/>
<accession>A0A0M2HYL1</accession>
<comment type="caution">
    <text evidence="1">The sequence shown here is derived from an EMBL/GenBank/DDBJ whole genome shotgun (WGS) entry which is preliminary data.</text>
</comment>
<dbReference type="EMBL" id="JYJB01000003">
    <property type="protein sequence ID" value="KJL49514.1"/>
    <property type="molecule type" value="Genomic_DNA"/>
</dbReference>